<evidence type="ECO:0000313" key="6">
    <source>
        <dbReference type="Proteomes" id="UP001320609"/>
    </source>
</evidence>
<dbReference type="EC" id="2.3.1.30" evidence="4"/>
<keyword evidence="6" id="KW-1185">Reference proteome</keyword>
<organism evidence="5 6">
    <name type="scientific">Vreelandella neptunia</name>
    <dbReference type="NCBI Taxonomy" id="115551"/>
    <lineage>
        <taxon>Bacteria</taxon>
        <taxon>Pseudomonadati</taxon>
        <taxon>Pseudomonadota</taxon>
        <taxon>Gammaproteobacteria</taxon>
        <taxon>Oceanospirillales</taxon>
        <taxon>Halomonadaceae</taxon>
        <taxon>Vreelandella</taxon>
    </lineage>
</organism>
<dbReference type="Gene3D" id="2.160.10.10">
    <property type="entry name" value="Hexapeptide repeat proteins"/>
    <property type="match status" value="1"/>
</dbReference>
<comment type="caution">
    <text evidence="5">The sequence shown here is derived from an EMBL/GenBank/DDBJ whole genome shotgun (WGS) entry which is preliminary data.</text>
</comment>
<keyword evidence="2 4" id="KW-0808">Transferase</keyword>
<dbReference type="CDD" id="cd03354">
    <property type="entry name" value="LbH_SAT"/>
    <property type="match status" value="1"/>
</dbReference>
<dbReference type="EMBL" id="JAKVTW010000007">
    <property type="protein sequence ID" value="MCH4811974.1"/>
    <property type="molecule type" value="Genomic_DNA"/>
</dbReference>
<evidence type="ECO:0000256" key="1">
    <source>
        <dbReference type="ARBA" id="ARBA00007274"/>
    </source>
</evidence>
<dbReference type="PANTHER" id="PTHR42811">
    <property type="entry name" value="SERINE ACETYLTRANSFERASE"/>
    <property type="match status" value="1"/>
</dbReference>
<comment type="similarity">
    <text evidence="1 4">Belongs to the transferase hexapeptide repeat family.</text>
</comment>
<dbReference type="InterPro" id="IPR005881">
    <property type="entry name" value="Ser_O-AcTrfase"/>
</dbReference>
<evidence type="ECO:0000256" key="2">
    <source>
        <dbReference type="ARBA" id="ARBA00022679"/>
    </source>
</evidence>
<evidence type="ECO:0000256" key="4">
    <source>
        <dbReference type="PIRNR" id="PIRNR000441"/>
    </source>
</evidence>
<name>A0ABS9S787_9GAMM</name>
<dbReference type="Proteomes" id="UP001320609">
    <property type="component" value="Unassembled WGS sequence"/>
</dbReference>
<protein>
    <recommendedName>
        <fullName evidence="4">Serine acetyltransferase</fullName>
        <ecNumber evidence="4">2.3.1.30</ecNumber>
    </recommendedName>
</protein>
<proteinExistence type="inferred from homology"/>
<dbReference type="PIRSF" id="PIRSF000441">
    <property type="entry name" value="CysE"/>
    <property type="match status" value="1"/>
</dbReference>
<accession>A0ABS9S787</accession>
<evidence type="ECO:0000256" key="3">
    <source>
        <dbReference type="ARBA" id="ARBA00023315"/>
    </source>
</evidence>
<dbReference type="RefSeq" id="WP_240718334.1">
    <property type="nucleotide sequence ID" value="NZ_JAKVTW010000007.1"/>
</dbReference>
<dbReference type="SUPFAM" id="SSF51161">
    <property type="entry name" value="Trimeric LpxA-like enzymes"/>
    <property type="match status" value="1"/>
</dbReference>
<gene>
    <name evidence="5" type="ORF">MLE19_11560</name>
</gene>
<sequence length="166" mass="17816">MLKNNIYDFVRLFIGSPSARCRALVRLMNVCRVANYMRVAKFFSNRLKAKGLHISHKSKIDRTLSLPHPIAIVIGEGVVVKKNVSIYQNVTLGGARLGDAKDGNYPTVNEGAVIFAGAVVVGNVTLGKNCIIGANSVVLIDVPDNAVCAGVPAKIISENTKRLSDI</sequence>
<dbReference type="InterPro" id="IPR011004">
    <property type="entry name" value="Trimer_LpxA-like_sf"/>
</dbReference>
<comment type="catalytic activity">
    <reaction evidence="4">
        <text>L-serine + acetyl-CoA = O-acetyl-L-serine + CoA</text>
        <dbReference type="Rhea" id="RHEA:24560"/>
        <dbReference type="ChEBI" id="CHEBI:33384"/>
        <dbReference type="ChEBI" id="CHEBI:57287"/>
        <dbReference type="ChEBI" id="CHEBI:57288"/>
        <dbReference type="ChEBI" id="CHEBI:58340"/>
        <dbReference type="EC" id="2.3.1.30"/>
    </reaction>
</comment>
<dbReference type="InterPro" id="IPR045304">
    <property type="entry name" value="LbH_SAT"/>
</dbReference>
<reference evidence="5 6" key="1">
    <citation type="submission" date="2022-03" db="EMBL/GenBank/DDBJ databases">
        <title>Genomic signatures underlying metal tolerance in selected Arctic bacterial isolates.</title>
        <authorList>
            <person name="Thomas F.A."/>
            <person name="Venkatachalam S."/>
            <person name="Krishnan K.P."/>
        </authorList>
    </citation>
    <scope>NUCLEOTIDE SEQUENCE [LARGE SCALE GENOMIC DNA]</scope>
    <source>
        <strain evidence="5 6">HM116</strain>
    </source>
</reference>
<keyword evidence="3 4" id="KW-0012">Acyltransferase</keyword>
<dbReference type="Pfam" id="PF00132">
    <property type="entry name" value="Hexapep"/>
    <property type="match status" value="1"/>
</dbReference>
<evidence type="ECO:0000313" key="5">
    <source>
        <dbReference type="EMBL" id="MCH4811974.1"/>
    </source>
</evidence>
<dbReference type="InterPro" id="IPR001451">
    <property type="entry name" value="Hexapep"/>
</dbReference>